<dbReference type="Gene3D" id="3.30.40.10">
    <property type="entry name" value="Zinc/RING finger domain, C3HC4 (zinc finger)"/>
    <property type="match status" value="1"/>
</dbReference>
<dbReference type="SMART" id="SM00396">
    <property type="entry name" value="ZnF_UBR1"/>
    <property type="match status" value="1"/>
</dbReference>
<dbReference type="InterPro" id="IPR047506">
    <property type="entry name" value="UBR7-like_UBR-box"/>
</dbReference>
<dbReference type="CDD" id="cd15542">
    <property type="entry name" value="PHD_UBR7"/>
    <property type="match status" value="1"/>
</dbReference>
<keyword evidence="3" id="KW-0862">Zinc</keyword>
<dbReference type="PANTHER" id="PTHR13513:SF9">
    <property type="entry name" value="E3 UBIQUITIN-PROTEIN LIGASE UBR7-RELATED"/>
    <property type="match status" value="1"/>
</dbReference>
<dbReference type="InterPro" id="IPR003126">
    <property type="entry name" value="Znf_UBR"/>
</dbReference>
<keyword evidence="7" id="KW-1185">Reference proteome</keyword>
<dbReference type="GO" id="GO:0005737">
    <property type="term" value="C:cytoplasm"/>
    <property type="evidence" value="ECO:0007669"/>
    <property type="project" value="TreeGrafter"/>
</dbReference>
<dbReference type="CDD" id="cd19677">
    <property type="entry name" value="UBR-box_UBR7"/>
    <property type="match status" value="1"/>
</dbReference>
<comment type="caution">
    <text evidence="6">The sequence shown here is derived from an EMBL/GenBank/DDBJ whole genome shotgun (WGS) entry which is preliminary data.</text>
</comment>
<dbReference type="InterPro" id="IPR013083">
    <property type="entry name" value="Znf_RING/FYVE/PHD"/>
</dbReference>
<dbReference type="PANTHER" id="PTHR13513">
    <property type="entry name" value="E3 UBIQUITIN-PROTEIN LIGASE UBR7"/>
    <property type="match status" value="1"/>
</dbReference>
<feature type="zinc finger region" description="UBR-type" evidence="4">
    <location>
        <begin position="39"/>
        <end position="109"/>
    </location>
</feature>
<evidence type="ECO:0000256" key="3">
    <source>
        <dbReference type="ARBA" id="ARBA00022833"/>
    </source>
</evidence>
<dbReference type="AlphaFoldDB" id="A0AAD8MNA9"/>
<gene>
    <name evidence="6" type="ORF">POM88_024882</name>
</gene>
<protein>
    <submittedName>
        <fullName evidence="6">E3 ubiquitin-protein ligase UBR7</fullName>
    </submittedName>
</protein>
<feature type="domain" description="UBR-type" evidence="5">
    <location>
        <begin position="39"/>
        <end position="109"/>
    </location>
</feature>
<keyword evidence="2" id="KW-0863">Zinc-finger</keyword>
<name>A0AAD8MNA9_9APIA</name>
<dbReference type="Pfam" id="PF02207">
    <property type="entry name" value="zf-UBR"/>
    <property type="match status" value="1"/>
</dbReference>
<dbReference type="GO" id="GO:0061630">
    <property type="term" value="F:ubiquitin protein ligase activity"/>
    <property type="evidence" value="ECO:0007669"/>
    <property type="project" value="InterPro"/>
</dbReference>
<accession>A0AAD8MNA9</accession>
<sequence>MTDSFDEEAEPAYTIDQYLEGIEEQELEADMVLGGDEGKECTYSKGYMKRQAIFSCLTCTPDGNAGVCTACSFSCHDGHDVVELWTKRNFRCDCGNSKFGVGFCKICPNKDVENAENLYNHNFRGQYCTCEGLYPDPDLEEQVEMMQCCICEDWFHEEHLGLESPDEIPRDEDGEPIYEDFICQACSGACSFLSVYPQIMLATCKDSAASKSEGHNVENALPACVSSDELENGGCIGDSVKAGCTEANPSSGVTVKTLEGHSETNLQLKECTKAFYTQKGVGFLLDQEDSIVEYEKVAKQKREEKLHQQETSDSSFLNGLGHVEKIEILSGISDMKNEFRSFMESRDPSRAITSDDIRQVFENLNKKRRTE</sequence>
<dbReference type="SUPFAM" id="SSF57903">
    <property type="entry name" value="FYVE/PHD zinc finger"/>
    <property type="match status" value="1"/>
</dbReference>
<reference evidence="6" key="2">
    <citation type="submission" date="2023-05" db="EMBL/GenBank/DDBJ databases">
        <authorList>
            <person name="Schelkunov M.I."/>
        </authorList>
    </citation>
    <scope>NUCLEOTIDE SEQUENCE</scope>
    <source>
        <strain evidence="6">Hsosn_3</strain>
        <tissue evidence="6">Leaf</tissue>
    </source>
</reference>
<evidence type="ECO:0000256" key="4">
    <source>
        <dbReference type="PROSITE-ProRule" id="PRU00508"/>
    </source>
</evidence>
<evidence type="ECO:0000313" key="6">
    <source>
        <dbReference type="EMBL" id="KAK1378138.1"/>
    </source>
</evidence>
<dbReference type="EMBL" id="JAUIZM010000006">
    <property type="protein sequence ID" value="KAK1378138.1"/>
    <property type="molecule type" value="Genomic_DNA"/>
</dbReference>
<proteinExistence type="predicted"/>
<keyword evidence="1" id="KW-0479">Metal-binding</keyword>
<dbReference type="InterPro" id="IPR040204">
    <property type="entry name" value="UBR7"/>
</dbReference>
<organism evidence="6 7">
    <name type="scientific">Heracleum sosnowskyi</name>
    <dbReference type="NCBI Taxonomy" id="360622"/>
    <lineage>
        <taxon>Eukaryota</taxon>
        <taxon>Viridiplantae</taxon>
        <taxon>Streptophyta</taxon>
        <taxon>Embryophyta</taxon>
        <taxon>Tracheophyta</taxon>
        <taxon>Spermatophyta</taxon>
        <taxon>Magnoliopsida</taxon>
        <taxon>eudicotyledons</taxon>
        <taxon>Gunneridae</taxon>
        <taxon>Pentapetalae</taxon>
        <taxon>asterids</taxon>
        <taxon>campanulids</taxon>
        <taxon>Apiales</taxon>
        <taxon>Apiaceae</taxon>
        <taxon>Apioideae</taxon>
        <taxon>apioid superclade</taxon>
        <taxon>Tordylieae</taxon>
        <taxon>Tordyliinae</taxon>
        <taxon>Heracleum</taxon>
    </lineage>
</organism>
<evidence type="ECO:0000256" key="1">
    <source>
        <dbReference type="ARBA" id="ARBA00022723"/>
    </source>
</evidence>
<dbReference type="GO" id="GO:0008270">
    <property type="term" value="F:zinc ion binding"/>
    <property type="evidence" value="ECO:0007669"/>
    <property type="project" value="UniProtKB-KW"/>
</dbReference>
<evidence type="ECO:0000259" key="5">
    <source>
        <dbReference type="PROSITE" id="PS51157"/>
    </source>
</evidence>
<reference evidence="6" key="1">
    <citation type="submission" date="2023-02" db="EMBL/GenBank/DDBJ databases">
        <title>Genome of toxic invasive species Heracleum sosnowskyi carries increased number of genes despite the absence of recent whole-genome duplications.</title>
        <authorList>
            <person name="Schelkunov M."/>
            <person name="Shtratnikova V."/>
            <person name="Makarenko M."/>
            <person name="Klepikova A."/>
            <person name="Omelchenko D."/>
            <person name="Novikova G."/>
            <person name="Obukhova E."/>
            <person name="Bogdanov V."/>
            <person name="Penin A."/>
            <person name="Logacheva M."/>
        </authorList>
    </citation>
    <scope>NUCLEOTIDE SEQUENCE</scope>
    <source>
        <strain evidence="6">Hsosn_3</strain>
        <tissue evidence="6">Leaf</tissue>
    </source>
</reference>
<evidence type="ECO:0000313" key="7">
    <source>
        <dbReference type="Proteomes" id="UP001237642"/>
    </source>
</evidence>
<evidence type="ECO:0000256" key="2">
    <source>
        <dbReference type="ARBA" id="ARBA00022771"/>
    </source>
</evidence>
<dbReference type="PROSITE" id="PS51157">
    <property type="entry name" value="ZF_UBR"/>
    <property type="match status" value="1"/>
</dbReference>
<dbReference type="Proteomes" id="UP001237642">
    <property type="component" value="Unassembled WGS sequence"/>
</dbReference>
<dbReference type="InterPro" id="IPR011011">
    <property type="entry name" value="Znf_FYVE_PHD"/>
</dbReference>